<organism evidence="13 14">
    <name type="scientific">Marinactinospora thermotolerans DSM 45154</name>
    <dbReference type="NCBI Taxonomy" id="1122192"/>
    <lineage>
        <taxon>Bacteria</taxon>
        <taxon>Bacillati</taxon>
        <taxon>Actinomycetota</taxon>
        <taxon>Actinomycetes</taxon>
        <taxon>Streptosporangiales</taxon>
        <taxon>Nocardiopsidaceae</taxon>
        <taxon>Marinactinospora</taxon>
    </lineage>
</organism>
<evidence type="ECO:0000259" key="11">
    <source>
        <dbReference type="Pfam" id="PF00905"/>
    </source>
</evidence>
<dbReference type="InterPro" id="IPR001460">
    <property type="entry name" value="PCN-bd_Tpept"/>
</dbReference>
<dbReference type="SUPFAM" id="SSF56601">
    <property type="entry name" value="beta-lactamase/transpeptidase-like"/>
    <property type="match status" value="1"/>
</dbReference>
<keyword evidence="10" id="KW-0812">Transmembrane</keyword>
<dbReference type="GO" id="GO:0008658">
    <property type="term" value="F:penicillin binding"/>
    <property type="evidence" value="ECO:0007669"/>
    <property type="project" value="InterPro"/>
</dbReference>
<dbReference type="PANTHER" id="PTHR32282">
    <property type="entry name" value="BINDING PROTEIN TRANSPEPTIDASE, PUTATIVE-RELATED"/>
    <property type="match status" value="1"/>
</dbReference>
<feature type="domain" description="Penicillin-binding protein transpeptidase" evidence="11">
    <location>
        <begin position="523"/>
        <end position="799"/>
    </location>
</feature>
<comment type="catalytic activity">
    <reaction evidence="8">
        <text>[GlcNAc-(1-&gt;4)-Mur2Ac(oyl-L-Ala-gamma-D-Glu-L-Lys-D-Ala-D-Ala)](n)-di-trans,octa-cis-undecaprenyl diphosphate + beta-D-GlcNAc-(1-&gt;4)-Mur2Ac(oyl-L-Ala-gamma-D-Glu-L-Lys-D-Ala-D-Ala)-di-trans,octa-cis-undecaprenyl diphosphate = [GlcNAc-(1-&gt;4)-Mur2Ac(oyl-L-Ala-gamma-D-Glu-L-Lys-D-Ala-D-Ala)](n+1)-di-trans,octa-cis-undecaprenyl diphosphate + di-trans,octa-cis-undecaprenyl diphosphate + H(+)</text>
        <dbReference type="Rhea" id="RHEA:23708"/>
        <dbReference type="Rhea" id="RHEA-COMP:9602"/>
        <dbReference type="Rhea" id="RHEA-COMP:9603"/>
        <dbReference type="ChEBI" id="CHEBI:15378"/>
        <dbReference type="ChEBI" id="CHEBI:58405"/>
        <dbReference type="ChEBI" id="CHEBI:60033"/>
        <dbReference type="ChEBI" id="CHEBI:78435"/>
        <dbReference type="EC" id="2.4.99.28"/>
    </reaction>
</comment>
<dbReference type="GO" id="GO:0009252">
    <property type="term" value="P:peptidoglycan biosynthetic process"/>
    <property type="evidence" value="ECO:0007669"/>
    <property type="project" value="TreeGrafter"/>
</dbReference>
<reference evidence="13 14" key="1">
    <citation type="submission" date="2017-02" db="EMBL/GenBank/DDBJ databases">
        <authorList>
            <person name="Peterson S.W."/>
        </authorList>
    </citation>
    <scope>NUCLEOTIDE SEQUENCE [LARGE SCALE GENOMIC DNA]</scope>
    <source>
        <strain evidence="13 14">DSM 45154</strain>
    </source>
</reference>
<feature type="compositionally biased region" description="Basic and acidic residues" evidence="9">
    <location>
        <begin position="1"/>
        <end position="17"/>
    </location>
</feature>
<gene>
    <name evidence="13" type="ORF">SAMN02745673_02709</name>
</gene>
<feature type="transmembrane region" description="Helical" evidence="10">
    <location>
        <begin position="198"/>
        <end position="218"/>
    </location>
</feature>
<dbReference type="InterPro" id="IPR050396">
    <property type="entry name" value="Glycosyltr_51/Transpeptidase"/>
</dbReference>
<feature type="region of interest" description="Disordered" evidence="9">
    <location>
        <begin position="1"/>
        <end position="182"/>
    </location>
</feature>
<keyword evidence="6" id="KW-0511">Multifunctional enzyme</keyword>
<dbReference type="Pfam" id="PF00905">
    <property type="entry name" value="Transpeptidase"/>
    <property type="match status" value="1"/>
</dbReference>
<proteinExistence type="predicted"/>
<keyword evidence="10" id="KW-1133">Transmembrane helix</keyword>
<accession>A0A1T4RDE9</accession>
<dbReference type="PANTHER" id="PTHR32282:SF34">
    <property type="entry name" value="PENICILLIN-BINDING PROTEIN 1A"/>
    <property type="match status" value="1"/>
</dbReference>
<dbReference type="SUPFAM" id="SSF53955">
    <property type="entry name" value="Lysozyme-like"/>
    <property type="match status" value="1"/>
</dbReference>
<dbReference type="InterPro" id="IPR023346">
    <property type="entry name" value="Lysozyme-like_dom_sf"/>
</dbReference>
<evidence type="ECO:0000256" key="8">
    <source>
        <dbReference type="ARBA" id="ARBA00049902"/>
    </source>
</evidence>
<comment type="catalytic activity">
    <reaction evidence="7">
        <text>Preferential cleavage: (Ac)2-L-Lys-D-Ala-|-D-Ala. Also transpeptidation of peptidyl-alanyl moieties that are N-acyl substituents of D-alanine.</text>
        <dbReference type="EC" id="3.4.16.4"/>
    </reaction>
</comment>
<keyword evidence="14" id="KW-1185">Reference proteome</keyword>
<evidence type="ECO:0000256" key="3">
    <source>
        <dbReference type="ARBA" id="ARBA00022676"/>
    </source>
</evidence>
<feature type="region of interest" description="Disordered" evidence="9">
    <location>
        <begin position="815"/>
        <end position="918"/>
    </location>
</feature>
<keyword evidence="10" id="KW-0472">Membrane</keyword>
<feature type="compositionally biased region" description="Basic and acidic residues" evidence="9">
    <location>
        <begin position="100"/>
        <end position="117"/>
    </location>
</feature>
<dbReference type="InterPro" id="IPR012338">
    <property type="entry name" value="Beta-lactam/transpept-like"/>
</dbReference>
<dbReference type="GO" id="GO:0008955">
    <property type="term" value="F:peptidoglycan glycosyltransferase activity"/>
    <property type="evidence" value="ECO:0007669"/>
    <property type="project" value="UniProtKB-EC"/>
</dbReference>
<dbReference type="GO" id="GO:0006508">
    <property type="term" value="P:proteolysis"/>
    <property type="evidence" value="ECO:0007669"/>
    <property type="project" value="UniProtKB-KW"/>
</dbReference>
<feature type="compositionally biased region" description="Basic and acidic residues" evidence="9">
    <location>
        <begin position="56"/>
        <end position="76"/>
    </location>
</feature>
<keyword evidence="5" id="KW-0378">Hydrolase</keyword>
<evidence type="ECO:0000256" key="5">
    <source>
        <dbReference type="ARBA" id="ARBA00022801"/>
    </source>
</evidence>
<dbReference type="OrthoDB" id="7911552at2"/>
<evidence type="ECO:0000256" key="9">
    <source>
        <dbReference type="SAM" id="MobiDB-lite"/>
    </source>
</evidence>
<keyword evidence="4" id="KW-0808">Transferase</keyword>
<evidence type="ECO:0000256" key="7">
    <source>
        <dbReference type="ARBA" id="ARBA00034000"/>
    </source>
</evidence>
<evidence type="ECO:0000313" key="14">
    <source>
        <dbReference type="Proteomes" id="UP000190637"/>
    </source>
</evidence>
<dbReference type="Gene3D" id="3.40.710.10">
    <property type="entry name" value="DD-peptidase/beta-lactamase superfamily"/>
    <property type="match status" value="1"/>
</dbReference>
<keyword evidence="1 13" id="KW-0121">Carboxypeptidase</keyword>
<dbReference type="STRING" id="1122192.SAMN02745673_02709"/>
<dbReference type="Gene3D" id="1.10.3810.10">
    <property type="entry name" value="Biosynthetic peptidoglycan transglycosylase-like"/>
    <property type="match status" value="1"/>
</dbReference>
<evidence type="ECO:0000313" key="13">
    <source>
        <dbReference type="EMBL" id="SKA13816.1"/>
    </source>
</evidence>
<evidence type="ECO:0000259" key="12">
    <source>
        <dbReference type="Pfam" id="PF00912"/>
    </source>
</evidence>
<feature type="compositionally biased region" description="Basic and acidic residues" evidence="9">
    <location>
        <begin position="29"/>
        <end position="49"/>
    </location>
</feature>
<dbReference type="EMBL" id="FUWS01000006">
    <property type="protein sequence ID" value="SKA13816.1"/>
    <property type="molecule type" value="Genomic_DNA"/>
</dbReference>
<keyword evidence="2" id="KW-0645">Protease</keyword>
<evidence type="ECO:0000256" key="1">
    <source>
        <dbReference type="ARBA" id="ARBA00022645"/>
    </source>
</evidence>
<evidence type="ECO:0000256" key="4">
    <source>
        <dbReference type="ARBA" id="ARBA00022679"/>
    </source>
</evidence>
<protein>
    <submittedName>
        <fullName evidence="13">Membrane carboxypeptidase (Penicillin-binding protein)</fullName>
    </submittedName>
</protein>
<dbReference type="Pfam" id="PF00912">
    <property type="entry name" value="Transgly"/>
    <property type="match status" value="1"/>
</dbReference>
<dbReference type="GO" id="GO:0009002">
    <property type="term" value="F:serine-type D-Ala-D-Ala carboxypeptidase activity"/>
    <property type="evidence" value="ECO:0007669"/>
    <property type="project" value="UniProtKB-EC"/>
</dbReference>
<dbReference type="AlphaFoldDB" id="A0A1T4RDE9"/>
<sequence>MSTERRRSAGGRRRADGPVENPRGNGGRRGRDGYAEDERAAAGRRRASDADGGFWDDERERRPRRSRNDYDDERSQRRSSAARAENGREGGRRRASSGYDDDRAARRPRDGYEDDRPSRRRARDDYDDDRPPRRRARDDYDDDRGGRRATSGARSEAGGRRRAAAPPPRGRRRSKDHDEEIDERGPLKRFFAKTWKPVLISCGVIFVVCVAAFGIAYAQLPDAADMDAQASVEQAATSVTFADGSEATSFGEVNRIPVTREQIPQTVVNGVLASEQRTFYTDPAISPTGMLRAVLSGGSAGGGSTITQQMARNYYDGLSQDRSYLRKIKEILISLKVEQSLSKDEILTQYLNTIYFGRGASGVQAAAQAYFDKNVEDLDAAEGAFIGTIIQQPSNFENVQPGSEMEKILKERWQYTVDGMVAMHEEDPNLGISQEEADKLEFPETAPLEAGDNYAGYRGYIQEAVKRELENRYDLTAEQYAVGGYQVKTSLEEDLMIAAEEAVTSTLPSFESIPEETNFGLAAVEPATGEIKAFYGGTDPLTDADNSLIQQGQAGSAFKPYALAAGLSQGISLDSTFDGDSPQTFAGISEPIQNDSDVSYGPVDLVQSTADSVNTSYVKLAEIVGPEEVVATAERSGIPESRRETVTAIGSNVVLGTMSVTALDQAAGYATFANKGMHLPQHMITEVKDRNGEILRPKDQDIIDAGGSRAFSAEVAADATYAMTQVVENGGGKEAALPDGRPVAGKTGTSNQATSAWFVGYTPQLSAAVGLHRSDNQPLEIPGLGSDVYGGTTSAKIWKAFMTKAMEGQEIQQFPGRANVGSPQSFVPTPTPEPSDEPEPSDSPEPTPSTTQSESPDPTPSHSEPAQPGRPDCEEQSWLPQCQEETPDPEQPDGPGWGDNNTGDPGRPEDPDGNPFGW</sequence>
<name>A0A1T4RDE9_9ACTN</name>
<dbReference type="InterPro" id="IPR001264">
    <property type="entry name" value="Glyco_trans_51"/>
</dbReference>
<evidence type="ECO:0000256" key="2">
    <source>
        <dbReference type="ARBA" id="ARBA00022670"/>
    </source>
</evidence>
<feature type="domain" description="Glycosyl transferase family 51" evidence="12">
    <location>
        <begin position="247"/>
        <end position="420"/>
    </location>
</feature>
<dbReference type="InterPro" id="IPR036950">
    <property type="entry name" value="PBP_transglycosylase"/>
</dbReference>
<keyword evidence="3" id="KW-0328">Glycosyltransferase</keyword>
<evidence type="ECO:0000256" key="10">
    <source>
        <dbReference type="SAM" id="Phobius"/>
    </source>
</evidence>
<evidence type="ECO:0000256" key="6">
    <source>
        <dbReference type="ARBA" id="ARBA00023268"/>
    </source>
</evidence>
<dbReference type="Proteomes" id="UP000190637">
    <property type="component" value="Unassembled WGS sequence"/>
</dbReference>
<dbReference type="GO" id="GO:0030288">
    <property type="term" value="C:outer membrane-bounded periplasmic space"/>
    <property type="evidence" value="ECO:0007669"/>
    <property type="project" value="TreeGrafter"/>
</dbReference>